<keyword evidence="1" id="KW-0732">Signal</keyword>
<accession>A0ABQ5GXJ7</accession>
<organism evidence="2 3">
    <name type="scientific">Tanacetum coccineum</name>
    <dbReference type="NCBI Taxonomy" id="301880"/>
    <lineage>
        <taxon>Eukaryota</taxon>
        <taxon>Viridiplantae</taxon>
        <taxon>Streptophyta</taxon>
        <taxon>Embryophyta</taxon>
        <taxon>Tracheophyta</taxon>
        <taxon>Spermatophyta</taxon>
        <taxon>Magnoliopsida</taxon>
        <taxon>eudicotyledons</taxon>
        <taxon>Gunneridae</taxon>
        <taxon>Pentapetalae</taxon>
        <taxon>asterids</taxon>
        <taxon>campanulids</taxon>
        <taxon>Asterales</taxon>
        <taxon>Asteraceae</taxon>
        <taxon>Asteroideae</taxon>
        <taxon>Anthemideae</taxon>
        <taxon>Anthemidinae</taxon>
        <taxon>Tanacetum</taxon>
    </lineage>
</organism>
<proteinExistence type="predicted"/>
<reference evidence="2" key="2">
    <citation type="submission" date="2022-01" db="EMBL/GenBank/DDBJ databases">
        <authorList>
            <person name="Yamashiro T."/>
            <person name="Shiraishi A."/>
            <person name="Satake H."/>
            <person name="Nakayama K."/>
        </authorList>
    </citation>
    <scope>NUCLEOTIDE SEQUENCE</scope>
</reference>
<reference evidence="2" key="1">
    <citation type="journal article" date="2022" name="Int. J. Mol. Sci.">
        <title>Draft Genome of Tanacetum Coccineum: Genomic Comparison of Closely Related Tanacetum-Family Plants.</title>
        <authorList>
            <person name="Yamashiro T."/>
            <person name="Shiraishi A."/>
            <person name="Nakayama K."/>
            <person name="Satake H."/>
        </authorList>
    </citation>
    <scope>NUCLEOTIDE SEQUENCE</scope>
</reference>
<name>A0ABQ5GXJ7_9ASTR</name>
<keyword evidence="3" id="KW-1185">Reference proteome</keyword>
<comment type="caution">
    <text evidence="2">The sequence shown here is derived from an EMBL/GenBank/DDBJ whole genome shotgun (WGS) entry which is preliminary data.</text>
</comment>
<evidence type="ECO:0000256" key="1">
    <source>
        <dbReference type="SAM" id="SignalP"/>
    </source>
</evidence>
<dbReference type="EMBL" id="BQNB010018984">
    <property type="protein sequence ID" value="GJT80372.1"/>
    <property type="molecule type" value="Genomic_DNA"/>
</dbReference>
<dbReference type="Proteomes" id="UP001151760">
    <property type="component" value="Unassembled WGS sequence"/>
</dbReference>
<feature type="chain" id="PRO_5047521347" evidence="1">
    <location>
        <begin position="21"/>
        <end position="203"/>
    </location>
</feature>
<gene>
    <name evidence="2" type="ORF">Tco_1054714</name>
</gene>
<evidence type="ECO:0000313" key="2">
    <source>
        <dbReference type="EMBL" id="GJT80372.1"/>
    </source>
</evidence>
<sequence>MAGVLRFATLLSLIYVGVLSLPAQRRSSRLWQWDQVLARNVPHGSSHSVSDIVDTFFKKSHPSHYLYHQVVLFAFNDTARYPDQGGDNKKGVMVEINKVSISRASAMNKVGESIFMFGGKERGGCDRRSEKKAVNCLKRPETPVTEDCVMEEIEKIRRSFFWGKSPGERNLCIIDWGTITRSKPNVGLGVGNLRVRNEALICK</sequence>
<evidence type="ECO:0000313" key="3">
    <source>
        <dbReference type="Proteomes" id="UP001151760"/>
    </source>
</evidence>
<feature type="signal peptide" evidence="1">
    <location>
        <begin position="1"/>
        <end position="20"/>
    </location>
</feature>
<protein>
    <submittedName>
        <fullName evidence="2">Uncharacterized protein</fullName>
    </submittedName>
</protein>